<feature type="region of interest" description="Disordered" evidence="1">
    <location>
        <begin position="76"/>
        <end position="105"/>
    </location>
</feature>
<evidence type="ECO:0000256" key="1">
    <source>
        <dbReference type="SAM" id="MobiDB-lite"/>
    </source>
</evidence>
<comment type="caution">
    <text evidence="2">The sequence shown here is derived from an EMBL/GenBank/DDBJ whole genome shotgun (WGS) entry which is preliminary data.</text>
</comment>
<reference evidence="2 3" key="1">
    <citation type="submission" date="2019-06" db="EMBL/GenBank/DDBJ databases">
        <title>Whole genome shotgun sequence of Paenarthrobacter aurescens NBRC 12136.</title>
        <authorList>
            <person name="Hosoyama A."/>
            <person name="Uohara A."/>
            <person name="Ohji S."/>
            <person name="Ichikawa N."/>
        </authorList>
    </citation>
    <scope>NUCLEOTIDE SEQUENCE [LARGE SCALE GENOMIC DNA]</scope>
    <source>
        <strain evidence="2 3">NBRC 12136</strain>
    </source>
</reference>
<protein>
    <submittedName>
        <fullName evidence="2">Uncharacterized protein</fullName>
    </submittedName>
</protein>
<evidence type="ECO:0000313" key="2">
    <source>
        <dbReference type="EMBL" id="GEB19523.1"/>
    </source>
</evidence>
<feature type="compositionally biased region" description="Basic and acidic residues" evidence="1">
    <location>
        <begin position="82"/>
        <end position="97"/>
    </location>
</feature>
<dbReference type="InterPro" id="IPR029068">
    <property type="entry name" value="Glyas_Bleomycin-R_OHBP_Dase"/>
</dbReference>
<organism evidence="2 3">
    <name type="scientific">Paenarthrobacter aurescens</name>
    <name type="common">Arthrobacter aurescens</name>
    <dbReference type="NCBI Taxonomy" id="43663"/>
    <lineage>
        <taxon>Bacteria</taxon>
        <taxon>Bacillati</taxon>
        <taxon>Actinomycetota</taxon>
        <taxon>Actinomycetes</taxon>
        <taxon>Micrococcales</taxon>
        <taxon>Micrococcaceae</taxon>
        <taxon>Paenarthrobacter</taxon>
    </lineage>
</organism>
<keyword evidence="3" id="KW-1185">Reference proteome</keyword>
<name>A0A4Y3NE49_PAEAU</name>
<sequence>MGITGGSDAADGEKSVAVEGVMLSLLGAAEPGVLHEWFDKLADGDRIVAPLAPKRWGASEGQVVDRHGLRWLIGYEPVQKTTGRERPSPKTPRDVRDRRQKPHAT</sequence>
<dbReference type="Proteomes" id="UP000317715">
    <property type="component" value="Unassembled WGS sequence"/>
</dbReference>
<proteinExistence type="predicted"/>
<dbReference type="SUPFAM" id="SSF54593">
    <property type="entry name" value="Glyoxalase/Bleomycin resistance protein/Dihydroxybiphenyl dioxygenase"/>
    <property type="match status" value="1"/>
</dbReference>
<accession>A0A4Y3NE49</accession>
<dbReference type="Gene3D" id="3.10.180.10">
    <property type="entry name" value="2,3-Dihydroxybiphenyl 1,2-Dioxygenase, domain 1"/>
    <property type="match status" value="1"/>
</dbReference>
<evidence type="ECO:0000313" key="3">
    <source>
        <dbReference type="Proteomes" id="UP000317715"/>
    </source>
</evidence>
<dbReference type="EMBL" id="BJMD01000012">
    <property type="protein sequence ID" value="GEB19523.1"/>
    <property type="molecule type" value="Genomic_DNA"/>
</dbReference>
<dbReference type="AlphaFoldDB" id="A0A4Y3NE49"/>
<gene>
    <name evidence="2" type="ORF">AAU01_22780</name>
</gene>